<dbReference type="EMBL" id="QXTE01000152">
    <property type="protein sequence ID" value="TFK03799.1"/>
    <property type="molecule type" value="Genomic_DNA"/>
</dbReference>
<comment type="caution">
    <text evidence="2">The sequence shown here is derived from an EMBL/GenBank/DDBJ whole genome shotgun (WGS) entry which is preliminary data.</text>
</comment>
<evidence type="ECO:0000313" key="2">
    <source>
        <dbReference type="EMBL" id="TFK03799.1"/>
    </source>
</evidence>
<reference evidence="2 3" key="1">
    <citation type="submission" date="2019-04" db="EMBL/GenBank/DDBJ databases">
        <title>Draft genome of the big-headed turtle Platysternon megacephalum.</title>
        <authorList>
            <person name="Gong S."/>
        </authorList>
    </citation>
    <scope>NUCLEOTIDE SEQUENCE [LARGE SCALE GENOMIC DNA]</scope>
    <source>
        <strain evidence="2">DO16091913</strain>
        <tissue evidence="2">Muscle</tissue>
    </source>
</reference>
<sequence length="127" mass="13148">MGLGRGVAPRTPASTGTGAPASQGLSANPQTYGSWVLTAPEAPVQPAEGPEPDPVQYGAPSVHTGVGGSGIDFMGLNTFEDLSLSGSVPYIPPDTQSGFNLLPIHPHTDLFWEGRGEINLPHIHPLD</sequence>
<gene>
    <name evidence="2" type="ORF">DR999_PMT13829</name>
</gene>
<dbReference type="Proteomes" id="UP000297703">
    <property type="component" value="Unassembled WGS sequence"/>
</dbReference>
<proteinExistence type="predicted"/>
<reference evidence="2 3" key="2">
    <citation type="submission" date="2019-04" db="EMBL/GenBank/DDBJ databases">
        <title>The genome sequence of big-headed turtle.</title>
        <authorList>
            <person name="Gong S."/>
        </authorList>
    </citation>
    <scope>NUCLEOTIDE SEQUENCE [LARGE SCALE GENOMIC DNA]</scope>
    <source>
        <strain evidence="2">DO16091913</strain>
        <tissue evidence="2">Muscle</tissue>
    </source>
</reference>
<organism evidence="2 3">
    <name type="scientific">Platysternon megacephalum</name>
    <name type="common">big-headed turtle</name>
    <dbReference type="NCBI Taxonomy" id="55544"/>
    <lineage>
        <taxon>Eukaryota</taxon>
        <taxon>Metazoa</taxon>
        <taxon>Chordata</taxon>
        <taxon>Craniata</taxon>
        <taxon>Vertebrata</taxon>
        <taxon>Euteleostomi</taxon>
        <taxon>Archelosauria</taxon>
        <taxon>Testudinata</taxon>
        <taxon>Testudines</taxon>
        <taxon>Cryptodira</taxon>
        <taxon>Durocryptodira</taxon>
        <taxon>Testudinoidea</taxon>
        <taxon>Platysternidae</taxon>
        <taxon>Platysternon</taxon>
    </lineage>
</organism>
<accession>A0A4D9E142</accession>
<evidence type="ECO:0000256" key="1">
    <source>
        <dbReference type="SAM" id="MobiDB-lite"/>
    </source>
</evidence>
<dbReference type="AlphaFoldDB" id="A0A4D9E142"/>
<protein>
    <submittedName>
        <fullName evidence="2">Palmdelphin</fullName>
    </submittedName>
</protein>
<name>A0A4D9E142_9SAUR</name>
<keyword evidence="3" id="KW-1185">Reference proteome</keyword>
<feature type="compositionally biased region" description="Polar residues" evidence="1">
    <location>
        <begin position="23"/>
        <end position="33"/>
    </location>
</feature>
<feature type="region of interest" description="Disordered" evidence="1">
    <location>
        <begin position="1"/>
        <end position="64"/>
    </location>
</feature>
<evidence type="ECO:0000313" key="3">
    <source>
        <dbReference type="Proteomes" id="UP000297703"/>
    </source>
</evidence>